<evidence type="ECO:0000313" key="3">
    <source>
        <dbReference type="Proteomes" id="UP000637002"/>
    </source>
</evidence>
<evidence type="ECO:0000313" key="2">
    <source>
        <dbReference type="EMBL" id="GGC80970.1"/>
    </source>
</evidence>
<protein>
    <submittedName>
        <fullName evidence="2">Uncharacterized protein</fullName>
    </submittedName>
</protein>
<reference evidence="2" key="1">
    <citation type="journal article" date="2014" name="Int. J. Syst. Evol. Microbiol.">
        <title>Complete genome sequence of Corynebacterium casei LMG S-19264T (=DSM 44701T), isolated from a smear-ripened cheese.</title>
        <authorList>
            <consortium name="US DOE Joint Genome Institute (JGI-PGF)"/>
            <person name="Walter F."/>
            <person name="Albersmeier A."/>
            <person name="Kalinowski J."/>
            <person name="Ruckert C."/>
        </authorList>
    </citation>
    <scope>NUCLEOTIDE SEQUENCE</scope>
    <source>
        <strain evidence="2">CGMCC 1.12919</strain>
    </source>
</reference>
<gene>
    <name evidence="2" type="ORF">GCM10010994_43730</name>
</gene>
<dbReference type="RefSeq" id="WP_188611299.1">
    <property type="nucleotide sequence ID" value="NZ_BMGG01000008.1"/>
</dbReference>
<comment type="caution">
    <text evidence="2">The sequence shown here is derived from an EMBL/GenBank/DDBJ whole genome shotgun (WGS) entry which is preliminary data.</text>
</comment>
<keyword evidence="1" id="KW-0812">Transmembrane</keyword>
<evidence type="ECO:0000256" key="1">
    <source>
        <dbReference type="SAM" id="Phobius"/>
    </source>
</evidence>
<dbReference type="Proteomes" id="UP000637002">
    <property type="component" value="Unassembled WGS sequence"/>
</dbReference>
<organism evidence="2 3">
    <name type="scientific">Chelatococcus reniformis</name>
    <dbReference type="NCBI Taxonomy" id="1494448"/>
    <lineage>
        <taxon>Bacteria</taxon>
        <taxon>Pseudomonadati</taxon>
        <taxon>Pseudomonadota</taxon>
        <taxon>Alphaproteobacteria</taxon>
        <taxon>Hyphomicrobiales</taxon>
        <taxon>Chelatococcaceae</taxon>
        <taxon>Chelatococcus</taxon>
    </lineage>
</organism>
<reference evidence="2" key="2">
    <citation type="submission" date="2020-09" db="EMBL/GenBank/DDBJ databases">
        <authorList>
            <person name="Sun Q."/>
            <person name="Zhou Y."/>
        </authorList>
    </citation>
    <scope>NUCLEOTIDE SEQUENCE</scope>
    <source>
        <strain evidence="2">CGMCC 1.12919</strain>
    </source>
</reference>
<name>A0A916XKB5_9HYPH</name>
<keyword evidence="1" id="KW-0472">Membrane</keyword>
<sequence>MRFILRLIGFLCVAAGFSSLVIDGARAIANTAWAPTPLAEVAHATFPAWYAGLGPAVSAIHPWLWSPLLTGIFAAPAFAVAMIAGFLLMLLGRTPRETVGFYAN</sequence>
<keyword evidence="3" id="KW-1185">Reference proteome</keyword>
<keyword evidence="1" id="KW-1133">Transmembrane helix</keyword>
<dbReference type="EMBL" id="BMGG01000008">
    <property type="protein sequence ID" value="GGC80970.1"/>
    <property type="molecule type" value="Genomic_DNA"/>
</dbReference>
<dbReference type="AlphaFoldDB" id="A0A916XKB5"/>
<feature type="transmembrane region" description="Helical" evidence="1">
    <location>
        <begin position="68"/>
        <end position="91"/>
    </location>
</feature>
<proteinExistence type="predicted"/>
<accession>A0A916XKB5</accession>